<dbReference type="InterPro" id="IPR038591">
    <property type="entry name" value="NolW-like_sf"/>
</dbReference>
<evidence type="ECO:0000256" key="4">
    <source>
        <dbReference type="ARBA" id="ARBA00022452"/>
    </source>
</evidence>
<dbReference type="GO" id="GO:0015627">
    <property type="term" value="C:type II protein secretion system complex"/>
    <property type="evidence" value="ECO:0007669"/>
    <property type="project" value="InterPro"/>
</dbReference>
<evidence type="ECO:0000256" key="5">
    <source>
        <dbReference type="ARBA" id="ARBA00022692"/>
    </source>
</evidence>
<comment type="similarity">
    <text evidence="2">Belongs to the bacterial secretin family. GSP D subfamily.</text>
</comment>
<dbReference type="InterPro" id="IPR049371">
    <property type="entry name" value="GspD-like_N0"/>
</dbReference>
<evidence type="ECO:0000256" key="12">
    <source>
        <dbReference type="SAM" id="SignalP"/>
    </source>
</evidence>
<protein>
    <submittedName>
        <fullName evidence="16">General secretion pathway protein D</fullName>
    </submittedName>
</protein>
<keyword evidence="3 10" id="KW-0813">Transport</keyword>
<proteinExistence type="inferred from homology"/>
<feature type="domain" description="Type II/III secretion system secretin-like" evidence="13">
    <location>
        <begin position="439"/>
        <end position="604"/>
    </location>
</feature>
<reference evidence="16" key="1">
    <citation type="submission" date="2020-01" db="EMBL/GenBank/DDBJ databases">
        <authorList>
            <person name="Meier V. D."/>
            <person name="Meier V D."/>
        </authorList>
    </citation>
    <scope>NUCLEOTIDE SEQUENCE</scope>
    <source>
        <strain evidence="16">HLG_WM_MAG_07</strain>
    </source>
</reference>
<feature type="domain" description="GspD-like N0" evidence="15">
    <location>
        <begin position="36"/>
        <end position="105"/>
    </location>
</feature>
<dbReference type="InterPro" id="IPR050810">
    <property type="entry name" value="Bact_Secretion_Sys_Channel"/>
</dbReference>
<sequence>MNNFLRKKHYKVQLLAGVVAVALNMPLLHAEGSAELNLKGVEITTLIETVSRLTGKNFIVDPRVKGQATVITGRKLTNDELYETFLSVLQVHNLSVVETGGILKVIPSNIAKQETHPIISDAYQQPSEKFVTKLVQVEHVSALSIVSALRPLSRTVQIQHHAESNSVVMSGRAGDLRRLEVIIQRMDRADEKQIEVVPLKYADAKQVVTAIQALNKTGVKGQLSSGNKVSADERTNSLLVTGDKATRDRIRMIAAKLDVPKKKEGNTRVIYLKYAKAIDLVKVLQGASKTSQISNTQGKAASAQNPGGATSGGASSNLDIQADESSNSLIITAEKDVMNNLMQIVRQLDVRRAQVMIETIVAEVSTALSANLGIQFGFNGLAGDDKGPIAVSNFAGAGSNSLLNIATIAATGSGSIGTGALLGVGGTAGGTQFVALLDALASDGATNILSTPTLVTMDNEEAEIVVGQNIPLLTGSFTNSAATGSNPFQTIERKDIGLTLKVTPQINEGTSVKLAIQQEVSSLAASNSSASDLITNKRSITTNVMVEDGEVLVLGGLIENTFRDSQEKVPVLGDLPLVGGMFRHDATTKQKQNLMVFIHPVILRDHMSADVYTRRKYSAIQRKQKDSEILGRGTFKNRAEPLPPLHEVITQQPFKQPQKQQQPRKPVAKPIQRTTPIVEPVENKADYIPFIDDY</sequence>
<feature type="region of interest" description="Disordered" evidence="11">
    <location>
        <begin position="294"/>
        <end position="318"/>
    </location>
</feature>
<evidence type="ECO:0000256" key="2">
    <source>
        <dbReference type="ARBA" id="ARBA00006980"/>
    </source>
</evidence>
<evidence type="ECO:0000256" key="8">
    <source>
        <dbReference type="ARBA" id="ARBA00023136"/>
    </source>
</evidence>
<gene>
    <name evidence="16" type="ORF">HELGO_WM6001</name>
</gene>
<dbReference type="PRINTS" id="PR00811">
    <property type="entry name" value="BCTERIALGSPD"/>
</dbReference>
<name>A0A6S6U0H0_9GAMM</name>
<feature type="region of interest" description="Disordered" evidence="11">
    <location>
        <begin position="653"/>
        <end position="678"/>
    </location>
</feature>
<dbReference type="Pfam" id="PF21305">
    <property type="entry name" value="type_II_gspD_N0"/>
    <property type="match status" value="1"/>
</dbReference>
<evidence type="ECO:0000259" key="14">
    <source>
        <dbReference type="Pfam" id="PF03958"/>
    </source>
</evidence>
<dbReference type="EMBL" id="CACVAY010000103">
    <property type="protein sequence ID" value="CAA6820956.1"/>
    <property type="molecule type" value="Genomic_DNA"/>
</dbReference>
<evidence type="ECO:0000259" key="13">
    <source>
        <dbReference type="Pfam" id="PF00263"/>
    </source>
</evidence>
<dbReference type="NCBIfam" id="TIGR02517">
    <property type="entry name" value="type_II_gspD"/>
    <property type="match status" value="1"/>
</dbReference>
<keyword evidence="5" id="KW-0812">Transmembrane</keyword>
<dbReference type="InterPro" id="IPR013356">
    <property type="entry name" value="T2SS_GspD"/>
</dbReference>
<accession>A0A6S6U0H0</accession>
<dbReference type="Gene3D" id="3.30.1370.120">
    <property type="match status" value="3"/>
</dbReference>
<feature type="chain" id="PRO_5028235177" evidence="12">
    <location>
        <begin position="31"/>
        <end position="694"/>
    </location>
</feature>
<evidence type="ECO:0000259" key="15">
    <source>
        <dbReference type="Pfam" id="PF21305"/>
    </source>
</evidence>
<feature type="compositionally biased region" description="Low complexity" evidence="11">
    <location>
        <begin position="653"/>
        <end position="670"/>
    </location>
</feature>
<dbReference type="PANTHER" id="PTHR30332:SF24">
    <property type="entry name" value="SECRETIN GSPD-RELATED"/>
    <property type="match status" value="1"/>
</dbReference>
<evidence type="ECO:0000256" key="3">
    <source>
        <dbReference type="ARBA" id="ARBA00022448"/>
    </source>
</evidence>
<keyword evidence="4" id="KW-1134">Transmembrane beta strand</keyword>
<dbReference type="InterPro" id="IPR001775">
    <property type="entry name" value="GspD/PilQ"/>
</dbReference>
<evidence type="ECO:0000256" key="1">
    <source>
        <dbReference type="ARBA" id="ARBA00004442"/>
    </source>
</evidence>
<feature type="domain" description="NolW-like" evidence="14">
    <location>
        <begin position="267"/>
        <end position="354"/>
    </location>
</feature>
<feature type="domain" description="NolW-like" evidence="14">
    <location>
        <begin position="132"/>
        <end position="190"/>
    </location>
</feature>
<evidence type="ECO:0000256" key="7">
    <source>
        <dbReference type="ARBA" id="ARBA00022927"/>
    </source>
</evidence>
<dbReference type="Pfam" id="PF00263">
    <property type="entry name" value="Secretin"/>
    <property type="match status" value="1"/>
</dbReference>
<dbReference type="AlphaFoldDB" id="A0A6S6U0H0"/>
<dbReference type="GO" id="GO:0009279">
    <property type="term" value="C:cell outer membrane"/>
    <property type="evidence" value="ECO:0007669"/>
    <property type="project" value="UniProtKB-SubCell"/>
</dbReference>
<dbReference type="PANTHER" id="PTHR30332">
    <property type="entry name" value="PROBABLE GENERAL SECRETION PATHWAY PROTEIN D"/>
    <property type="match status" value="1"/>
</dbReference>
<keyword evidence="8" id="KW-0472">Membrane</keyword>
<organism evidence="16">
    <name type="scientific">uncultured Thiotrichaceae bacterium</name>
    <dbReference type="NCBI Taxonomy" id="298394"/>
    <lineage>
        <taxon>Bacteria</taxon>
        <taxon>Pseudomonadati</taxon>
        <taxon>Pseudomonadota</taxon>
        <taxon>Gammaproteobacteria</taxon>
        <taxon>Thiotrichales</taxon>
        <taxon>Thiotrichaceae</taxon>
        <taxon>environmental samples</taxon>
    </lineage>
</organism>
<keyword evidence="9" id="KW-0998">Cell outer membrane</keyword>
<keyword evidence="6 12" id="KW-0732">Signal</keyword>
<dbReference type="InterPro" id="IPR004846">
    <property type="entry name" value="T2SS/T3SS_dom"/>
</dbReference>
<evidence type="ECO:0000256" key="10">
    <source>
        <dbReference type="RuleBase" id="RU004004"/>
    </source>
</evidence>
<evidence type="ECO:0000256" key="9">
    <source>
        <dbReference type="ARBA" id="ARBA00023237"/>
    </source>
</evidence>
<dbReference type="GO" id="GO:0015628">
    <property type="term" value="P:protein secretion by the type II secretion system"/>
    <property type="evidence" value="ECO:0007669"/>
    <property type="project" value="InterPro"/>
</dbReference>
<evidence type="ECO:0000256" key="11">
    <source>
        <dbReference type="SAM" id="MobiDB-lite"/>
    </source>
</evidence>
<keyword evidence="7" id="KW-0653">Protein transport</keyword>
<dbReference type="InterPro" id="IPR005644">
    <property type="entry name" value="NolW-like"/>
</dbReference>
<feature type="domain" description="NolW-like" evidence="14">
    <location>
        <begin position="195"/>
        <end position="262"/>
    </location>
</feature>
<evidence type="ECO:0000256" key="6">
    <source>
        <dbReference type="ARBA" id="ARBA00022729"/>
    </source>
</evidence>
<comment type="subcellular location">
    <subcellularLocation>
        <location evidence="1 10">Cell outer membrane</location>
    </subcellularLocation>
</comment>
<dbReference type="Pfam" id="PF03958">
    <property type="entry name" value="Secretin_N"/>
    <property type="match status" value="3"/>
</dbReference>
<feature type="signal peptide" evidence="12">
    <location>
        <begin position="1"/>
        <end position="30"/>
    </location>
</feature>
<evidence type="ECO:0000313" key="16">
    <source>
        <dbReference type="EMBL" id="CAA6820956.1"/>
    </source>
</evidence>